<dbReference type="InterPro" id="IPR050515">
    <property type="entry name" value="Beta-lactam/transpept"/>
</dbReference>
<comment type="similarity">
    <text evidence="16">Belongs to the transpeptidase family. FtsI subfamily.</text>
</comment>
<evidence type="ECO:0000256" key="2">
    <source>
        <dbReference type="ARBA" id="ARBA00022475"/>
    </source>
</evidence>
<comment type="pathway">
    <text evidence="16">Cell wall biogenesis; peptidoglycan biosynthesis.</text>
</comment>
<dbReference type="GO" id="GO:0008955">
    <property type="term" value="F:peptidoglycan glycosyltransferase activity"/>
    <property type="evidence" value="ECO:0007669"/>
    <property type="project" value="InterPro"/>
</dbReference>
<keyword evidence="13 16" id="KW-0717">Septation</keyword>
<feature type="domain" description="Penicillin-binding protein transpeptidase" evidence="17">
    <location>
        <begin position="250"/>
        <end position="547"/>
    </location>
</feature>
<evidence type="ECO:0000313" key="20">
    <source>
        <dbReference type="Proteomes" id="UP000315400"/>
    </source>
</evidence>
<organism evidence="19 20">
    <name type="scientific">Spiribacter salinus</name>
    <dbReference type="NCBI Taxonomy" id="1335746"/>
    <lineage>
        <taxon>Bacteria</taxon>
        <taxon>Pseudomonadati</taxon>
        <taxon>Pseudomonadota</taxon>
        <taxon>Gammaproteobacteria</taxon>
        <taxon>Chromatiales</taxon>
        <taxon>Ectothiorhodospiraceae</taxon>
        <taxon>Spiribacter</taxon>
    </lineage>
</organism>
<dbReference type="EMBL" id="VIFK01000126">
    <property type="protein sequence ID" value="TQE98842.1"/>
    <property type="molecule type" value="Genomic_DNA"/>
</dbReference>
<dbReference type="Pfam" id="PF03717">
    <property type="entry name" value="PBP_dimer"/>
    <property type="match status" value="1"/>
</dbReference>
<dbReference type="InterPro" id="IPR012338">
    <property type="entry name" value="Beta-lactam/transpept-like"/>
</dbReference>
<keyword evidence="7 16" id="KW-0812">Transmembrane</keyword>
<dbReference type="AlphaFoldDB" id="A0A540VQ04"/>
<keyword evidence="3 16" id="KW-0997">Cell inner membrane</keyword>
<keyword evidence="5 16" id="KW-0121">Carboxypeptidase</keyword>
<dbReference type="Gene3D" id="3.40.710.10">
    <property type="entry name" value="DD-peptidase/beta-lactamase superfamily"/>
    <property type="match status" value="1"/>
</dbReference>
<evidence type="ECO:0000256" key="12">
    <source>
        <dbReference type="ARBA" id="ARBA00023136"/>
    </source>
</evidence>
<dbReference type="HAMAP" id="MF_02080">
    <property type="entry name" value="FtsI_transpept"/>
    <property type="match status" value="1"/>
</dbReference>
<keyword evidence="4 16" id="KW-0132">Cell division</keyword>
<feature type="domain" description="Penicillin-binding protein dimerisation" evidence="18">
    <location>
        <begin position="59"/>
        <end position="208"/>
    </location>
</feature>
<dbReference type="SUPFAM" id="SSF56519">
    <property type="entry name" value="Penicillin binding protein dimerisation domain"/>
    <property type="match status" value="1"/>
</dbReference>
<evidence type="ECO:0000256" key="9">
    <source>
        <dbReference type="ARBA" id="ARBA00022960"/>
    </source>
</evidence>
<evidence type="ECO:0000256" key="4">
    <source>
        <dbReference type="ARBA" id="ARBA00022618"/>
    </source>
</evidence>
<keyword evidence="6 16" id="KW-0645">Protease</keyword>
<keyword evidence="2 16" id="KW-1003">Cell membrane</keyword>
<dbReference type="Gene3D" id="3.30.450.330">
    <property type="match status" value="1"/>
</dbReference>
<protein>
    <recommendedName>
        <fullName evidence="16">Peptidoglycan D,D-transpeptidase FtsI</fullName>
        <ecNumber evidence="16">3.4.16.4</ecNumber>
    </recommendedName>
    <alternativeName>
        <fullName evidence="16">Penicillin-binding protein 3</fullName>
        <shortName evidence="16">PBP-3</shortName>
    </alternativeName>
</protein>
<sequence>MNRGSEARVTVPAWRRWLVTVALLALPMTLLGQAVTIQLVDSDFLQGQGDQRHLRTEVLPAHRGAIHDRQGEALAISAPVDSVWADPGVLLDESGAEGVGQLAEALSLDAAALRDDLEAREDREFVYIRRHVNPSLAETVMALELPGVALQREYRRFYPAGEVTGHVLGFTNIDDQGQEGLERVYDDWLSGEPGAKRVLRDRRRRNIEDVERLREPDAGRDLTLTIDRRLQYVAYRELKAAVEREQAAGGSVVLMDPASGEILAMVNQPAFNPNRRSEISAGRYRNRAVTDTHEPGSVMKPFTVAAALASGRYQPDTSIDTSPGTLRVGRSQVQDVRNFGELTVATVLKKSSNVGAATLALDLEQGQIWSLLDRMQFGQPTGLVFPGEASGYLSASASERPIERATLAFGYGVSVNALQLARAYSAIAADGDLPTPRLVKDTEAGDPESVMDPEIAGVLRRMLTEVTREGGTATQAAIPGYQVAGKTGTSRKAIAGGYAEDRYLSIFAGMAPADDPRFVAVVSLDEPSGDQYYAGPVAGPVFRSVMESALRLYNVPPDDTMDGETLTAAREVRQ</sequence>
<keyword evidence="9 16" id="KW-0133">Cell shape</keyword>
<dbReference type="GO" id="GO:0071555">
    <property type="term" value="P:cell wall organization"/>
    <property type="evidence" value="ECO:0007669"/>
    <property type="project" value="UniProtKB-KW"/>
</dbReference>
<evidence type="ECO:0000256" key="13">
    <source>
        <dbReference type="ARBA" id="ARBA00023210"/>
    </source>
</evidence>
<dbReference type="STRING" id="1260251.SPISAL_06860"/>
<dbReference type="SUPFAM" id="SSF56601">
    <property type="entry name" value="beta-lactamase/transpeptidase-like"/>
    <property type="match status" value="1"/>
</dbReference>
<dbReference type="GO" id="GO:0009002">
    <property type="term" value="F:serine-type D-Ala-D-Ala carboxypeptidase activity"/>
    <property type="evidence" value="ECO:0007669"/>
    <property type="project" value="UniProtKB-UniRule"/>
</dbReference>
<dbReference type="GO" id="GO:0043093">
    <property type="term" value="P:FtsZ-dependent cytokinesis"/>
    <property type="evidence" value="ECO:0007669"/>
    <property type="project" value="UniProtKB-UniRule"/>
</dbReference>
<evidence type="ECO:0000256" key="8">
    <source>
        <dbReference type="ARBA" id="ARBA00022801"/>
    </source>
</evidence>
<feature type="active site" description="Acyl-ester intermediate" evidence="16">
    <location>
        <position position="297"/>
    </location>
</feature>
<dbReference type="EC" id="3.4.16.4" evidence="16"/>
<dbReference type="Pfam" id="PF00905">
    <property type="entry name" value="Transpeptidase"/>
    <property type="match status" value="1"/>
</dbReference>
<comment type="catalytic activity">
    <reaction evidence="16">
        <text>Preferential cleavage: (Ac)2-L-Lys-D-Ala-|-D-Ala. Also transpeptidation of peptidyl-alanyl moieties that are N-acyl substituents of D-alanine.</text>
        <dbReference type="EC" id="3.4.16.4"/>
    </reaction>
</comment>
<dbReference type="InterPro" id="IPR036138">
    <property type="entry name" value="PBP_dimer_sf"/>
</dbReference>
<dbReference type="InterPro" id="IPR001460">
    <property type="entry name" value="PCN-bd_Tpept"/>
</dbReference>
<evidence type="ECO:0000256" key="6">
    <source>
        <dbReference type="ARBA" id="ARBA00022670"/>
    </source>
</evidence>
<keyword evidence="8 16" id="KW-0378">Hydrolase</keyword>
<evidence type="ECO:0000256" key="14">
    <source>
        <dbReference type="ARBA" id="ARBA00023306"/>
    </source>
</evidence>
<evidence type="ECO:0000256" key="10">
    <source>
        <dbReference type="ARBA" id="ARBA00022984"/>
    </source>
</evidence>
<dbReference type="PANTHER" id="PTHR30627:SF1">
    <property type="entry name" value="PEPTIDOGLYCAN D,D-TRANSPEPTIDASE FTSI"/>
    <property type="match status" value="1"/>
</dbReference>
<dbReference type="GO" id="GO:0008658">
    <property type="term" value="F:penicillin binding"/>
    <property type="evidence" value="ECO:0007669"/>
    <property type="project" value="InterPro"/>
</dbReference>
<dbReference type="Proteomes" id="UP000315400">
    <property type="component" value="Unassembled WGS sequence"/>
</dbReference>
<evidence type="ECO:0000256" key="16">
    <source>
        <dbReference type="HAMAP-Rule" id="MF_02080"/>
    </source>
</evidence>
<keyword evidence="11 16" id="KW-1133">Transmembrane helix</keyword>
<proteinExistence type="inferred from homology"/>
<keyword evidence="15 16" id="KW-0961">Cell wall biogenesis/degradation</keyword>
<comment type="function">
    <text evidence="16">Catalyzes cross-linking of the peptidoglycan cell wall at the division septum.</text>
</comment>
<dbReference type="GO" id="GO:0006508">
    <property type="term" value="P:proteolysis"/>
    <property type="evidence" value="ECO:0007669"/>
    <property type="project" value="UniProtKB-KW"/>
</dbReference>
<evidence type="ECO:0000256" key="3">
    <source>
        <dbReference type="ARBA" id="ARBA00022519"/>
    </source>
</evidence>
<keyword evidence="12 16" id="KW-0472">Membrane</keyword>
<keyword evidence="10 16" id="KW-0573">Peptidoglycan synthesis</keyword>
<dbReference type="Gene3D" id="3.90.1310.10">
    <property type="entry name" value="Penicillin-binding protein 2a (Domain 2)"/>
    <property type="match status" value="1"/>
</dbReference>
<evidence type="ECO:0000256" key="1">
    <source>
        <dbReference type="ARBA" id="ARBA00004370"/>
    </source>
</evidence>
<accession>A0A540VQ04</accession>
<dbReference type="GO" id="GO:0000917">
    <property type="term" value="P:division septum assembly"/>
    <property type="evidence" value="ECO:0007669"/>
    <property type="project" value="UniProtKB-KW"/>
</dbReference>
<evidence type="ECO:0000256" key="11">
    <source>
        <dbReference type="ARBA" id="ARBA00022989"/>
    </source>
</evidence>
<evidence type="ECO:0000259" key="18">
    <source>
        <dbReference type="Pfam" id="PF03717"/>
    </source>
</evidence>
<name>A0A540VQ04_9GAMM</name>
<evidence type="ECO:0000259" key="17">
    <source>
        <dbReference type="Pfam" id="PF00905"/>
    </source>
</evidence>
<evidence type="ECO:0000256" key="7">
    <source>
        <dbReference type="ARBA" id="ARBA00022692"/>
    </source>
</evidence>
<dbReference type="Gene3D" id="1.10.150.770">
    <property type="match status" value="1"/>
</dbReference>
<comment type="subcellular location">
    <subcellularLocation>
        <location evidence="1">Membrane</location>
    </subcellularLocation>
</comment>
<dbReference type="GO" id="GO:0009252">
    <property type="term" value="P:peptidoglycan biosynthetic process"/>
    <property type="evidence" value="ECO:0007669"/>
    <property type="project" value="UniProtKB-UniRule"/>
</dbReference>
<dbReference type="GO" id="GO:0005886">
    <property type="term" value="C:plasma membrane"/>
    <property type="evidence" value="ECO:0007669"/>
    <property type="project" value="UniProtKB-UniRule"/>
</dbReference>
<evidence type="ECO:0000256" key="15">
    <source>
        <dbReference type="ARBA" id="ARBA00023316"/>
    </source>
</evidence>
<dbReference type="InterPro" id="IPR037532">
    <property type="entry name" value="FtsI_transpept"/>
</dbReference>
<reference evidence="19 20" key="1">
    <citation type="submission" date="2019-06" db="EMBL/GenBank/DDBJ databases">
        <title>Metagenome assembled Genome of Spiribacter salinus SL48-SHIP from the microbial mat of Salt Lake 48 (Novosibirsk region, Russia).</title>
        <authorList>
            <person name="Shipova A."/>
            <person name="Rozanov A.S."/>
            <person name="Bryanskaya A.V."/>
            <person name="Peltek S.E."/>
        </authorList>
    </citation>
    <scope>NUCLEOTIDE SEQUENCE [LARGE SCALE GENOMIC DNA]</scope>
    <source>
        <strain evidence="19">SL48-SHIP-2</strain>
    </source>
</reference>
<keyword evidence="14 16" id="KW-0131">Cell cycle</keyword>
<dbReference type="InterPro" id="IPR005311">
    <property type="entry name" value="PBP_dimer"/>
</dbReference>
<dbReference type="UniPathway" id="UPA00219"/>
<dbReference type="GO" id="GO:0008360">
    <property type="term" value="P:regulation of cell shape"/>
    <property type="evidence" value="ECO:0007669"/>
    <property type="project" value="UniProtKB-KW"/>
</dbReference>
<dbReference type="PANTHER" id="PTHR30627">
    <property type="entry name" value="PEPTIDOGLYCAN D,D-TRANSPEPTIDASE"/>
    <property type="match status" value="1"/>
</dbReference>
<comment type="caution">
    <text evidence="19">The sequence shown here is derived from an EMBL/GenBank/DDBJ whole genome shotgun (WGS) entry which is preliminary data.</text>
</comment>
<gene>
    <name evidence="16" type="primary">ftsI</name>
    <name evidence="19" type="ORF">FKY71_11695</name>
</gene>
<evidence type="ECO:0000256" key="5">
    <source>
        <dbReference type="ARBA" id="ARBA00022645"/>
    </source>
</evidence>
<evidence type="ECO:0000313" key="19">
    <source>
        <dbReference type="EMBL" id="TQE98842.1"/>
    </source>
</evidence>